<accession>A0A3S9V3E5</accession>
<feature type="transmembrane region" description="Helical" evidence="1">
    <location>
        <begin position="49"/>
        <end position="67"/>
    </location>
</feature>
<evidence type="ECO:0000256" key="1">
    <source>
        <dbReference type="SAM" id="Phobius"/>
    </source>
</evidence>
<keyword evidence="1" id="KW-0472">Membrane</keyword>
<evidence type="ECO:0000313" key="2">
    <source>
        <dbReference type="EMBL" id="AZS17030.1"/>
    </source>
</evidence>
<organism evidence="2 3">
    <name type="scientific">Paenibacillus lutimineralis</name>
    <dbReference type="NCBI Taxonomy" id="2707005"/>
    <lineage>
        <taxon>Bacteria</taxon>
        <taxon>Bacillati</taxon>
        <taxon>Bacillota</taxon>
        <taxon>Bacilli</taxon>
        <taxon>Bacillales</taxon>
        <taxon>Paenibacillaceae</taxon>
        <taxon>Paenibacillus</taxon>
    </lineage>
</organism>
<dbReference type="KEGG" id="plut:EI981_22920"/>
<dbReference type="OrthoDB" id="2573875at2"/>
<sequence length="274" mass="30267">MSIEQQLRDKLQDCAEAMEIPSEMQERIQENSYERYSNEKYKAKSTLKVRMVACVLAVILLTSAGIYTGPAVAAQIRALLNLSGTEDLRSFVSKDEDSNYTTTNLYADEISGNKTAQEVLARINRGFPETKGFDIASAQIAKGINGGTQIHQFNIILIEKGKTFEEPHKEVVANVDVETGQIYFVQTIGIEPFAPHASKLQDSEAIAMADAFLKQLDVRSDGYQPEVVAADTDKVQGKGLPIVIYKRVKDGKEMFQVNLQEGSTSVAFFSSDKP</sequence>
<gene>
    <name evidence="2" type="ORF">EI981_22920</name>
</gene>
<keyword evidence="1" id="KW-1133">Transmembrane helix</keyword>
<dbReference type="AlphaFoldDB" id="A0A3S9V3E5"/>
<reference evidence="3" key="1">
    <citation type="submission" date="2018-12" db="EMBL/GenBank/DDBJ databases">
        <title>Complete genome sequence of Paenibacillus sp. MBLB1234.</title>
        <authorList>
            <person name="Nam Y.-D."/>
            <person name="Kang J."/>
            <person name="Chung W.-H."/>
            <person name="Park Y.S."/>
        </authorList>
    </citation>
    <scope>NUCLEOTIDE SEQUENCE [LARGE SCALE GENOMIC DNA]</scope>
    <source>
        <strain evidence="3">MBLB1234</strain>
    </source>
</reference>
<dbReference type="RefSeq" id="WP_127002212.1">
    <property type="nucleotide sequence ID" value="NZ_CP034346.1"/>
</dbReference>
<dbReference type="Proteomes" id="UP000270678">
    <property type="component" value="Chromosome"/>
</dbReference>
<name>A0A3S9V3E5_9BACL</name>
<dbReference type="EMBL" id="CP034346">
    <property type="protein sequence ID" value="AZS17030.1"/>
    <property type="molecule type" value="Genomic_DNA"/>
</dbReference>
<protein>
    <submittedName>
        <fullName evidence="2">Uncharacterized protein</fullName>
    </submittedName>
</protein>
<proteinExistence type="predicted"/>
<evidence type="ECO:0000313" key="3">
    <source>
        <dbReference type="Proteomes" id="UP000270678"/>
    </source>
</evidence>
<keyword evidence="3" id="KW-1185">Reference proteome</keyword>
<keyword evidence="1" id="KW-0812">Transmembrane</keyword>